<dbReference type="PANTHER" id="PTHR12526">
    <property type="entry name" value="GLYCOSYLTRANSFERASE"/>
    <property type="match status" value="1"/>
</dbReference>
<comment type="caution">
    <text evidence="1">The sequence shown here is derived from an EMBL/GenBank/DDBJ whole genome shotgun (WGS) entry which is preliminary data.</text>
</comment>
<accession>A0A1F6EGB1</accession>
<gene>
    <name evidence="1" type="ORF">A3A38_00350</name>
</gene>
<proteinExistence type="predicted"/>
<dbReference type="CDD" id="cd03794">
    <property type="entry name" value="GT4_WbuB-like"/>
    <property type="match status" value="1"/>
</dbReference>
<name>A0A1F6EGB1_9BACT</name>
<dbReference type="SUPFAM" id="SSF53756">
    <property type="entry name" value="UDP-Glycosyltransferase/glycogen phosphorylase"/>
    <property type="match status" value="1"/>
</dbReference>
<dbReference type="EMBL" id="MFLY01000036">
    <property type="protein sequence ID" value="OGG72673.1"/>
    <property type="molecule type" value="Genomic_DNA"/>
</dbReference>
<dbReference type="Gene3D" id="3.40.50.2000">
    <property type="entry name" value="Glycogen Phosphorylase B"/>
    <property type="match status" value="2"/>
</dbReference>
<reference evidence="1 2" key="1">
    <citation type="journal article" date="2016" name="Nat. Commun.">
        <title>Thousands of microbial genomes shed light on interconnected biogeochemical processes in an aquifer system.</title>
        <authorList>
            <person name="Anantharaman K."/>
            <person name="Brown C.T."/>
            <person name="Hug L.A."/>
            <person name="Sharon I."/>
            <person name="Castelle C.J."/>
            <person name="Probst A.J."/>
            <person name="Thomas B.C."/>
            <person name="Singh A."/>
            <person name="Wilkins M.J."/>
            <person name="Karaoz U."/>
            <person name="Brodie E.L."/>
            <person name="Williams K.H."/>
            <person name="Hubbard S.S."/>
            <person name="Banfield J.F."/>
        </authorList>
    </citation>
    <scope>NUCLEOTIDE SEQUENCE [LARGE SCALE GENOMIC DNA]</scope>
</reference>
<dbReference type="AlphaFoldDB" id="A0A1F6EGB1"/>
<protein>
    <recommendedName>
        <fullName evidence="3">Glycosyl transferase family 1 domain-containing protein</fullName>
    </recommendedName>
</protein>
<evidence type="ECO:0008006" key="3">
    <source>
        <dbReference type="Google" id="ProtNLM"/>
    </source>
</evidence>
<dbReference type="Pfam" id="PF13692">
    <property type="entry name" value="Glyco_trans_1_4"/>
    <property type="match status" value="1"/>
</dbReference>
<dbReference type="Proteomes" id="UP000177306">
    <property type="component" value="Unassembled WGS sequence"/>
</dbReference>
<organism evidence="1 2">
    <name type="scientific">Candidatus Kaiserbacteria bacterium RIFCSPLOWO2_01_FULL_53_17</name>
    <dbReference type="NCBI Taxonomy" id="1798511"/>
    <lineage>
        <taxon>Bacteria</taxon>
        <taxon>Candidatus Kaiseribacteriota</taxon>
    </lineage>
</organism>
<evidence type="ECO:0000313" key="1">
    <source>
        <dbReference type="EMBL" id="OGG72673.1"/>
    </source>
</evidence>
<sequence length="352" mass="40338">MKALFFGIYDPKYARNRVLLEGFERNGWEVVQVRVDPREYRGLAKYWQLARFGMQVRREEFDMILVCFPGHTVMPLARLLFGKHIVFDAFLSLYDSNVFDRQLYGVWSLRGRRDWLLDACSSRLAGKVLFDTYALRDYFISEFGIPREKCIRVLIGADDKTFFPMHVPQEEVFTVHFHGTFIPLQGIAHIIDAADILRNEPIRFRIIGHGQESEAIDARIRALDLDRMIERIPKVPIEKIPGYMAGAHVVLGIFGDTEKAKRAIPNKVYEAMAMGKAIITADARGIHELPGARNAFALVPTADPQALARAILELKNDEGRRRALGEAARRLFERELLPERLVARLLEELNMS</sequence>
<evidence type="ECO:0000313" key="2">
    <source>
        <dbReference type="Proteomes" id="UP000177306"/>
    </source>
</evidence>